<dbReference type="RefSeq" id="WP_267563919.1">
    <property type="nucleotide sequence ID" value="NZ_JAPNTZ010000006.1"/>
</dbReference>
<keyword evidence="1" id="KW-0732">Signal</keyword>
<accession>A0ABT4AZU9</accession>
<dbReference type="EMBL" id="JAPNTZ010000006">
    <property type="protein sequence ID" value="MCY1139764.1"/>
    <property type="molecule type" value="Genomic_DNA"/>
</dbReference>
<name>A0ABT4AZU9_9ACTN</name>
<organism evidence="2 3">
    <name type="scientific">Paractinoplanes pyxinae</name>
    <dbReference type="NCBI Taxonomy" id="2997416"/>
    <lineage>
        <taxon>Bacteria</taxon>
        <taxon>Bacillati</taxon>
        <taxon>Actinomycetota</taxon>
        <taxon>Actinomycetes</taxon>
        <taxon>Micromonosporales</taxon>
        <taxon>Micromonosporaceae</taxon>
        <taxon>Paractinoplanes</taxon>
    </lineage>
</organism>
<feature type="signal peptide" evidence="1">
    <location>
        <begin position="1"/>
        <end position="18"/>
    </location>
</feature>
<sequence>MTRVAALASIALTVGAIAGCARPAVSDVRTDGAEVYSDLVGRIYGTAEQRDAGKERQHYAWQAALGACMTSKGVPFTAPAWTPGSSTASAVSPGDVLAFSPRRDGYGIAGRVIDMAKDGPPGNAALDKLTGHARARWLKVQKECNPATTATEEQHLSEGMIPLDTKFVPELFAIQEELAPTLRSDYTACMAKAGLPGVQELADAYGWATRKFPHQALAADVKDPAAVQGFAEAAAFEKQVTAADWKCRGAESTRVIAASGARLSAWATANRAEIDKVAVQWAKMPAARDAAKARAMKIS</sequence>
<evidence type="ECO:0000313" key="2">
    <source>
        <dbReference type="EMBL" id="MCY1139764.1"/>
    </source>
</evidence>
<dbReference type="Proteomes" id="UP001151002">
    <property type="component" value="Unassembled WGS sequence"/>
</dbReference>
<keyword evidence="3" id="KW-1185">Reference proteome</keyword>
<comment type="caution">
    <text evidence="2">The sequence shown here is derived from an EMBL/GenBank/DDBJ whole genome shotgun (WGS) entry which is preliminary data.</text>
</comment>
<feature type="chain" id="PRO_5047451637" description="Lipoprotein" evidence="1">
    <location>
        <begin position="19"/>
        <end position="299"/>
    </location>
</feature>
<evidence type="ECO:0000256" key="1">
    <source>
        <dbReference type="SAM" id="SignalP"/>
    </source>
</evidence>
<evidence type="ECO:0008006" key="4">
    <source>
        <dbReference type="Google" id="ProtNLM"/>
    </source>
</evidence>
<dbReference type="PROSITE" id="PS51257">
    <property type="entry name" value="PROKAR_LIPOPROTEIN"/>
    <property type="match status" value="1"/>
</dbReference>
<proteinExistence type="predicted"/>
<gene>
    <name evidence="2" type="ORF">OWR29_17320</name>
</gene>
<reference evidence="2" key="1">
    <citation type="submission" date="2022-11" db="EMBL/GenBank/DDBJ databases">
        <authorList>
            <person name="Somphong A."/>
            <person name="Phongsopitanun W."/>
        </authorList>
    </citation>
    <scope>NUCLEOTIDE SEQUENCE</scope>
    <source>
        <strain evidence="2">Pm04-4</strain>
    </source>
</reference>
<evidence type="ECO:0000313" key="3">
    <source>
        <dbReference type="Proteomes" id="UP001151002"/>
    </source>
</evidence>
<protein>
    <recommendedName>
        <fullName evidence="4">Lipoprotein</fullName>
    </recommendedName>
</protein>